<comment type="caution">
    <text evidence="2">The sequence shown here is derived from an EMBL/GenBank/DDBJ whole genome shotgun (WGS) entry which is preliminary data.</text>
</comment>
<dbReference type="AlphaFoldDB" id="A0A2S8F4P3"/>
<evidence type="ECO:0000313" key="3">
    <source>
        <dbReference type="Proteomes" id="UP000239388"/>
    </source>
</evidence>
<accession>A0A2S8F4P3</accession>
<dbReference type="RefSeq" id="WP_105359718.1">
    <property type="nucleotide sequence ID" value="NZ_PUIB01000028.1"/>
</dbReference>
<evidence type="ECO:0000313" key="2">
    <source>
        <dbReference type="EMBL" id="PQO27128.1"/>
    </source>
</evidence>
<organism evidence="2 3">
    <name type="scientific">Blastopirellula marina</name>
    <dbReference type="NCBI Taxonomy" id="124"/>
    <lineage>
        <taxon>Bacteria</taxon>
        <taxon>Pseudomonadati</taxon>
        <taxon>Planctomycetota</taxon>
        <taxon>Planctomycetia</taxon>
        <taxon>Pirellulales</taxon>
        <taxon>Pirellulaceae</taxon>
        <taxon>Blastopirellula</taxon>
    </lineage>
</organism>
<proteinExistence type="predicted"/>
<sequence>MALRTFLRNMAIALCLLPAGCSENEAPQSTEEIIRQHHNSPLSDSIDAVVQTLAKRPVFVGTEGVTPTENGVATGELRLKTAADSQGNLWAYAYTSREEFSQAFPEGGAYAELAFADLFSIIEPNPQFAGIYLNSASDSSYPIPREIFERVKKNLKE</sequence>
<dbReference type="InterPro" id="IPR009839">
    <property type="entry name" value="SseB_N"/>
</dbReference>
<dbReference type="EMBL" id="PUIB01000028">
    <property type="protein sequence ID" value="PQO27128.1"/>
    <property type="molecule type" value="Genomic_DNA"/>
</dbReference>
<dbReference type="OrthoDB" id="9968131at2"/>
<dbReference type="Proteomes" id="UP000239388">
    <property type="component" value="Unassembled WGS sequence"/>
</dbReference>
<feature type="domain" description="SseB protein N-terminal" evidence="1">
    <location>
        <begin position="32"/>
        <end position="146"/>
    </location>
</feature>
<evidence type="ECO:0000259" key="1">
    <source>
        <dbReference type="Pfam" id="PF07179"/>
    </source>
</evidence>
<name>A0A2S8F4P3_9BACT</name>
<dbReference type="Pfam" id="PF07179">
    <property type="entry name" value="SseB"/>
    <property type="match status" value="1"/>
</dbReference>
<reference evidence="2 3" key="1">
    <citation type="submission" date="2018-02" db="EMBL/GenBank/DDBJ databases">
        <title>Comparative genomes isolates from brazilian mangrove.</title>
        <authorList>
            <person name="Araujo J.E."/>
            <person name="Taketani R.G."/>
            <person name="Silva M.C.P."/>
            <person name="Loureco M.V."/>
            <person name="Andreote F.D."/>
        </authorList>
    </citation>
    <scope>NUCLEOTIDE SEQUENCE [LARGE SCALE GENOMIC DNA]</scope>
    <source>
        <strain evidence="2 3">NAP PRIS-MGV</strain>
    </source>
</reference>
<protein>
    <recommendedName>
        <fullName evidence="1">SseB protein N-terminal domain-containing protein</fullName>
    </recommendedName>
</protein>
<gene>
    <name evidence="2" type="ORF">C5Y98_28175</name>
</gene>